<evidence type="ECO:0000313" key="2">
    <source>
        <dbReference type="EMBL" id="QEG37570.1"/>
    </source>
</evidence>
<evidence type="ECO:0000259" key="1">
    <source>
        <dbReference type="SMART" id="SM00881"/>
    </source>
</evidence>
<dbReference type="SMART" id="SM00881">
    <property type="entry name" value="CoA_binding"/>
    <property type="match status" value="1"/>
</dbReference>
<dbReference type="PANTHER" id="PTHR33303:SF2">
    <property type="entry name" value="COA-BINDING DOMAIN-CONTAINING PROTEIN"/>
    <property type="match status" value="1"/>
</dbReference>
<keyword evidence="3" id="KW-1185">Reference proteome</keyword>
<accession>A0A5B9QJ17</accession>
<feature type="domain" description="CoA-binding" evidence="1">
    <location>
        <begin position="1"/>
        <end position="93"/>
    </location>
</feature>
<protein>
    <submittedName>
        <fullName evidence="2">CoA binding domain protein</fullName>
    </submittedName>
</protein>
<evidence type="ECO:0000313" key="3">
    <source>
        <dbReference type="Proteomes" id="UP000323917"/>
    </source>
</evidence>
<dbReference type="InterPro" id="IPR003781">
    <property type="entry name" value="CoA-bd"/>
</dbReference>
<dbReference type="KEGG" id="bgok:Pr1d_49160"/>
<dbReference type="EMBL" id="CP042913">
    <property type="protein sequence ID" value="QEG37570.1"/>
    <property type="molecule type" value="Genomic_DNA"/>
</dbReference>
<dbReference type="PANTHER" id="PTHR33303">
    <property type="entry name" value="CYTOPLASMIC PROTEIN-RELATED"/>
    <property type="match status" value="1"/>
</dbReference>
<gene>
    <name evidence="2" type="ORF">Pr1d_49160</name>
</gene>
<dbReference type="InterPro" id="IPR036291">
    <property type="entry name" value="NAD(P)-bd_dom_sf"/>
</dbReference>
<dbReference type="Proteomes" id="UP000323917">
    <property type="component" value="Chromosome"/>
</dbReference>
<dbReference type="Gene3D" id="3.40.50.720">
    <property type="entry name" value="NAD(P)-binding Rossmann-like Domain"/>
    <property type="match status" value="1"/>
</dbReference>
<dbReference type="SUPFAM" id="SSF51735">
    <property type="entry name" value="NAD(P)-binding Rossmann-fold domains"/>
    <property type="match status" value="1"/>
</dbReference>
<dbReference type="RefSeq" id="WP_148075789.1">
    <property type="nucleotide sequence ID" value="NZ_CP042913.1"/>
</dbReference>
<reference evidence="2 3" key="1">
    <citation type="submission" date="2019-08" db="EMBL/GenBank/DDBJ databases">
        <title>Deep-cultivation of Planctomycetes and their phenomic and genomic characterization uncovers novel biology.</title>
        <authorList>
            <person name="Wiegand S."/>
            <person name="Jogler M."/>
            <person name="Boedeker C."/>
            <person name="Pinto D."/>
            <person name="Vollmers J."/>
            <person name="Rivas-Marin E."/>
            <person name="Kohn T."/>
            <person name="Peeters S.H."/>
            <person name="Heuer A."/>
            <person name="Rast P."/>
            <person name="Oberbeckmann S."/>
            <person name="Bunk B."/>
            <person name="Jeske O."/>
            <person name="Meyerdierks A."/>
            <person name="Storesund J.E."/>
            <person name="Kallscheuer N."/>
            <person name="Luecker S."/>
            <person name="Lage O.M."/>
            <person name="Pohl T."/>
            <person name="Merkel B.J."/>
            <person name="Hornburger P."/>
            <person name="Mueller R.-W."/>
            <person name="Bruemmer F."/>
            <person name="Labrenz M."/>
            <person name="Spormann A.M."/>
            <person name="Op den Camp H."/>
            <person name="Overmann J."/>
            <person name="Amann R."/>
            <person name="Jetten M.S.M."/>
            <person name="Mascher T."/>
            <person name="Medema M.H."/>
            <person name="Devos D.P."/>
            <person name="Kaster A.-K."/>
            <person name="Ovreas L."/>
            <person name="Rohde M."/>
            <person name="Galperin M.Y."/>
            <person name="Jogler C."/>
        </authorList>
    </citation>
    <scope>NUCLEOTIDE SEQUENCE [LARGE SCALE GENOMIC DNA]</scope>
    <source>
        <strain evidence="2 3">Pr1d</strain>
    </source>
</reference>
<dbReference type="Pfam" id="PF13380">
    <property type="entry name" value="CoA_binding_2"/>
    <property type="match status" value="1"/>
</dbReference>
<dbReference type="OrthoDB" id="9804695at2"/>
<proteinExistence type="predicted"/>
<name>A0A5B9QJ17_9BACT</name>
<organism evidence="2 3">
    <name type="scientific">Bythopirellula goksoeyrii</name>
    <dbReference type="NCBI Taxonomy" id="1400387"/>
    <lineage>
        <taxon>Bacteria</taxon>
        <taxon>Pseudomonadati</taxon>
        <taxon>Planctomycetota</taxon>
        <taxon>Planctomycetia</taxon>
        <taxon>Pirellulales</taxon>
        <taxon>Lacipirellulaceae</taxon>
        <taxon>Bythopirellula</taxon>
    </lineage>
</organism>
<dbReference type="AlphaFoldDB" id="A0A5B9QJ17"/>
<sequence length="126" mass="13178">MSRPTVAIIGASADRSKFGNKSVRAHQAQGYEVFPINPKGGEIEGLTVYTSLAEVPAERLTRVSLYVPPAVGINLLAEIATKGCDELWLNPGSESDELVAAAKEMGLEPIVACSIVDLGVSPGELG</sequence>